<proteinExistence type="predicted"/>
<dbReference type="InterPro" id="IPR007462">
    <property type="entry name" value="COV1-like"/>
</dbReference>
<name>A0A7R6SZ86_9BACT</name>
<dbReference type="KEGG" id="thyd:TTHT_0938"/>
<dbReference type="PANTHER" id="PTHR31876">
    <property type="entry name" value="COV-LIKE PROTEIN 1"/>
    <property type="match status" value="1"/>
</dbReference>
<keyword evidence="1" id="KW-1133">Transmembrane helix</keyword>
<feature type="transmembrane region" description="Helical" evidence="1">
    <location>
        <begin position="58"/>
        <end position="79"/>
    </location>
</feature>
<reference evidence="2 3" key="1">
    <citation type="journal article" date="2012" name="Extremophiles">
        <title>Thermotomaculum hydrothermale gen. nov., sp. nov., a novel heterotrophic thermophile within the phylum Acidobacteria from a deep-sea hydrothermal vent chimney in the Southern Okinawa Trough.</title>
        <authorList>
            <person name="Izumi H."/>
            <person name="Nunoura T."/>
            <person name="Miyazaki M."/>
            <person name="Mino S."/>
            <person name="Toki T."/>
            <person name="Takai K."/>
            <person name="Sako Y."/>
            <person name="Sawabe T."/>
            <person name="Nakagawa S."/>
        </authorList>
    </citation>
    <scope>NUCLEOTIDE SEQUENCE [LARGE SCALE GENOMIC DNA]</scope>
    <source>
        <strain evidence="2 3">AC55</strain>
    </source>
</reference>
<feature type="transmembrane region" description="Helical" evidence="1">
    <location>
        <begin position="12"/>
        <end position="31"/>
    </location>
</feature>
<keyword evidence="3" id="KW-1185">Reference proteome</keyword>
<protein>
    <recommendedName>
        <fullName evidence="4">Transporter</fullName>
    </recommendedName>
</protein>
<dbReference type="PANTHER" id="PTHR31876:SF26">
    <property type="entry name" value="PROTEIN LIKE COV 2"/>
    <property type="match status" value="1"/>
</dbReference>
<evidence type="ECO:0008006" key="4">
    <source>
        <dbReference type="Google" id="ProtNLM"/>
    </source>
</evidence>
<organism evidence="2 3">
    <name type="scientific">Thermotomaculum hydrothermale</name>
    <dbReference type="NCBI Taxonomy" id="981385"/>
    <lineage>
        <taxon>Bacteria</taxon>
        <taxon>Pseudomonadati</taxon>
        <taxon>Acidobacteriota</taxon>
        <taxon>Holophagae</taxon>
        <taxon>Thermotomaculales</taxon>
        <taxon>Thermotomaculaceae</taxon>
        <taxon>Thermotomaculum</taxon>
    </lineage>
</organism>
<dbReference type="RefSeq" id="WP_201328843.1">
    <property type="nucleotide sequence ID" value="NZ_AP017470.1"/>
</dbReference>
<accession>A0A7R6SZ86</accession>
<gene>
    <name evidence="2" type="ORF">TTHT_0938</name>
</gene>
<evidence type="ECO:0000313" key="2">
    <source>
        <dbReference type="EMBL" id="BBB32492.1"/>
    </source>
</evidence>
<evidence type="ECO:0000256" key="1">
    <source>
        <dbReference type="SAM" id="Phobius"/>
    </source>
</evidence>
<keyword evidence="1" id="KW-0812">Transmembrane</keyword>
<dbReference type="AlphaFoldDB" id="A0A7R6SZ86"/>
<keyword evidence="1" id="KW-0472">Membrane</keyword>
<sequence length="215" mass="24558">MKFKGLKAKFITGILVITPAFVSIFIIIFIFNKIDNIFSPLIVKFFQKYFFNVELPHFAITLLSLFFLFLFILLVGVIAENFIGKKLIKLIDRILSSTPLVKGIYVALKQLLDAFRLTNSQKFNKVVFVEYPKKEMWVIGFTTAPLCEELSDYFSKKNMINVFIPTTPNPTSGYLVVVERDSIVETNLSIEDAVKYVVSGGVIQPEKCKNEFKQS</sequence>
<evidence type="ECO:0000313" key="3">
    <source>
        <dbReference type="Proteomes" id="UP000595564"/>
    </source>
</evidence>
<dbReference type="Proteomes" id="UP000595564">
    <property type="component" value="Chromosome"/>
</dbReference>
<dbReference type="Pfam" id="PF04367">
    <property type="entry name" value="DUF502"/>
    <property type="match status" value="1"/>
</dbReference>
<dbReference type="EMBL" id="AP017470">
    <property type="protein sequence ID" value="BBB32492.1"/>
    <property type="molecule type" value="Genomic_DNA"/>
</dbReference>